<dbReference type="CDD" id="cd00201">
    <property type="entry name" value="WW"/>
    <property type="match status" value="1"/>
</dbReference>
<sequence>MRLPEYNDLLWIAREGLKAPLPVHWKPCWTEDDEIYYFNFESGESVWEHPCDEYYRKLYVEMVSKKSANFQQHRALDSSCLQTMSALEQNNDMFKRHERPSFGSSGPEVQSPDPVSPARQLNWEPPYAASSSYNPNTPMHHSQRQDSPSQRLVHTIADAHATGARGTSASPRDQTWDMQPLQESIVAAERSGGSASKESMHQDEKPRSTDAEIRALQSHARQNLHSQVNPPPNFPFHLRMIHPFSSDVAPL</sequence>
<dbReference type="AlphaFoldDB" id="A0A2K1J2B3"/>
<organism evidence="3">
    <name type="scientific">Physcomitrium patens</name>
    <name type="common">Spreading-leaved earth moss</name>
    <name type="synonym">Physcomitrella patens</name>
    <dbReference type="NCBI Taxonomy" id="3218"/>
    <lineage>
        <taxon>Eukaryota</taxon>
        <taxon>Viridiplantae</taxon>
        <taxon>Streptophyta</taxon>
        <taxon>Embryophyta</taxon>
        <taxon>Bryophyta</taxon>
        <taxon>Bryophytina</taxon>
        <taxon>Bryopsida</taxon>
        <taxon>Funariidae</taxon>
        <taxon>Funariales</taxon>
        <taxon>Funariaceae</taxon>
        <taxon>Physcomitrium</taxon>
    </lineage>
</organism>
<dbReference type="Gramene" id="Pp3c17_940V3.2">
    <property type="protein sequence ID" value="Pp3c17_940V3.2"/>
    <property type="gene ID" value="Pp3c17_940"/>
</dbReference>
<dbReference type="EnsemblPlants" id="Pp3c17_940V3.2">
    <property type="protein sequence ID" value="Pp3c17_940V3.2"/>
    <property type="gene ID" value="Pp3c17_940"/>
</dbReference>
<dbReference type="InterPro" id="IPR053233">
    <property type="entry name" value="ABRA-related"/>
</dbReference>
<dbReference type="EnsemblPlants" id="Pp3c17_940V3.1">
    <property type="protein sequence ID" value="Pp3c17_940V3.1"/>
    <property type="gene ID" value="Pp3c17_940"/>
</dbReference>
<evidence type="ECO:0000313" key="5">
    <source>
        <dbReference type="Proteomes" id="UP000006727"/>
    </source>
</evidence>
<reference evidence="3 5" key="1">
    <citation type="journal article" date="2008" name="Science">
        <title>The Physcomitrella genome reveals evolutionary insights into the conquest of land by plants.</title>
        <authorList>
            <person name="Rensing S."/>
            <person name="Lang D."/>
            <person name="Zimmer A."/>
            <person name="Terry A."/>
            <person name="Salamov A."/>
            <person name="Shapiro H."/>
            <person name="Nishiyama T."/>
            <person name="Perroud P.-F."/>
            <person name="Lindquist E."/>
            <person name="Kamisugi Y."/>
            <person name="Tanahashi T."/>
            <person name="Sakakibara K."/>
            <person name="Fujita T."/>
            <person name="Oishi K."/>
            <person name="Shin-I T."/>
            <person name="Kuroki Y."/>
            <person name="Toyoda A."/>
            <person name="Suzuki Y."/>
            <person name="Hashimoto A."/>
            <person name="Yamaguchi K."/>
            <person name="Sugano A."/>
            <person name="Kohara Y."/>
            <person name="Fujiyama A."/>
            <person name="Anterola A."/>
            <person name="Aoki S."/>
            <person name="Ashton N."/>
            <person name="Barbazuk W.B."/>
            <person name="Barker E."/>
            <person name="Bennetzen J."/>
            <person name="Bezanilla M."/>
            <person name="Blankenship R."/>
            <person name="Cho S.H."/>
            <person name="Dutcher S."/>
            <person name="Estelle M."/>
            <person name="Fawcett J.A."/>
            <person name="Gundlach H."/>
            <person name="Hanada K."/>
            <person name="Heyl A."/>
            <person name="Hicks K.A."/>
            <person name="Hugh J."/>
            <person name="Lohr M."/>
            <person name="Mayer K."/>
            <person name="Melkozernov A."/>
            <person name="Murata T."/>
            <person name="Nelson D."/>
            <person name="Pils B."/>
            <person name="Prigge M."/>
            <person name="Reiss B."/>
            <person name="Renner T."/>
            <person name="Rombauts S."/>
            <person name="Rushton P."/>
            <person name="Sanderfoot A."/>
            <person name="Schween G."/>
            <person name="Shiu S.-H."/>
            <person name="Stueber K."/>
            <person name="Theodoulou F.L."/>
            <person name="Tu H."/>
            <person name="Van de Peer Y."/>
            <person name="Verrier P.J."/>
            <person name="Waters E."/>
            <person name="Wood A."/>
            <person name="Yang L."/>
            <person name="Cove D."/>
            <person name="Cuming A."/>
            <person name="Hasebe M."/>
            <person name="Lucas S."/>
            <person name="Mishler D.B."/>
            <person name="Reski R."/>
            <person name="Grigoriev I."/>
            <person name="Quatrano R.S."/>
            <person name="Boore J.L."/>
        </authorList>
    </citation>
    <scope>NUCLEOTIDE SEQUENCE [LARGE SCALE GENOMIC DNA]</scope>
    <source>
        <strain evidence="4 5">cv. Gransden 2004</strain>
    </source>
</reference>
<accession>A0A2K1J2B3</accession>
<dbReference type="InterPro" id="IPR001202">
    <property type="entry name" value="WW_dom"/>
</dbReference>
<dbReference type="PaxDb" id="3218-PP1S148_67V6.1"/>
<protein>
    <recommendedName>
        <fullName evidence="2">WW domain-containing protein</fullName>
    </recommendedName>
</protein>
<dbReference type="Gene3D" id="3.30.1470.10">
    <property type="entry name" value="Photosystem I PsaD, reaction center subunit II"/>
    <property type="match status" value="1"/>
</dbReference>
<dbReference type="InterPro" id="IPR036020">
    <property type="entry name" value="WW_dom_sf"/>
</dbReference>
<feature type="compositionally biased region" description="Polar residues" evidence="1">
    <location>
        <begin position="129"/>
        <end position="151"/>
    </location>
</feature>
<reference evidence="4" key="3">
    <citation type="submission" date="2020-12" db="UniProtKB">
        <authorList>
            <consortium name="EnsemblPlants"/>
        </authorList>
    </citation>
    <scope>IDENTIFICATION</scope>
</reference>
<evidence type="ECO:0000256" key="1">
    <source>
        <dbReference type="SAM" id="MobiDB-lite"/>
    </source>
</evidence>
<reference evidence="3 5" key="2">
    <citation type="journal article" date="2018" name="Plant J.">
        <title>The Physcomitrella patens chromosome-scale assembly reveals moss genome structure and evolution.</title>
        <authorList>
            <person name="Lang D."/>
            <person name="Ullrich K.K."/>
            <person name="Murat F."/>
            <person name="Fuchs J."/>
            <person name="Jenkins J."/>
            <person name="Haas F.B."/>
            <person name="Piednoel M."/>
            <person name="Gundlach H."/>
            <person name="Van Bel M."/>
            <person name="Meyberg R."/>
            <person name="Vives C."/>
            <person name="Morata J."/>
            <person name="Symeonidi A."/>
            <person name="Hiss M."/>
            <person name="Muchero W."/>
            <person name="Kamisugi Y."/>
            <person name="Saleh O."/>
            <person name="Blanc G."/>
            <person name="Decker E.L."/>
            <person name="van Gessel N."/>
            <person name="Grimwood J."/>
            <person name="Hayes R.D."/>
            <person name="Graham S.W."/>
            <person name="Gunter L.E."/>
            <person name="McDaniel S.F."/>
            <person name="Hoernstein S.N.W."/>
            <person name="Larsson A."/>
            <person name="Li F.W."/>
            <person name="Perroud P.F."/>
            <person name="Phillips J."/>
            <person name="Ranjan P."/>
            <person name="Rokshar D.S."/>
            <person name="Rothfels C.J."/>
            <person name="Schneider L."/>
            <person name="Shu S."/>
            <person name="Stevenson D.W."/>
            <person name="Thummler F."/>
            <person name="Tillich M."/>
            <person name="Villarreal Aguilar J.C."/>
            <person name="Widiez T."/>
            <person name="Wong G.K."/>
            <person name="Wymore A."/>
            <person name="Zhang Y."/>
            <person name="Zimmer A.D."/>
            <person name="Quatrano R.S."/>
            <person name="Mayer K.F.X."/>
            <person name="Goodstein D."/>
            <person name="Casacuberta J.M."/>
            <person name="Vandepoele K."/>
            <person name="Reski R."/>
            <person name="Cuming A.C."/>
            <person name="Tuskan G.A."/>
            <person name="Maumus F."/>
            <person name="Salse J."/>
            <person name="Schmutz J."/>
            <person name="Rensing S.A."/>
        </authorList>
    </citation>
    <scope>NUCLEOTIDE SEQUENCE [LARGE SCALE GENOMIC DNA]</scope>
    <source>
        <strain evidence="4 5">cv. Gransden 2004</strain>
    </source>
</reference>
<feature type="compositionally biased region" description="Basic and acidic residues" evidence="1">
    <location>
        <begin position="198"/>
        <end position="211"/>
    </location>
</feature>
<dbReference type="Gramene" id="Pp3c17_940V3.1">
    <property type="protein sequence ID" value="Pp3c17_940V3.1"/>
    <property type="gene ID" value="Pp3c17_940"/>
</dbReference>
<keyword evidence="5" id="KW-1185">Reference proteome</keyword>
<feature type="region of interest" description="Disordered" evidence="1">
    <location>
        <begin position="96"/>
        <end position="151"/>
    </location>
</feature>
<dbReference type="Pfam" id="PF00397">
    <property type="entry name" value="WW"/>
    <property type="match status" value="1"/>
</dbReference>
<dbReference type="Proteomes" id="UP000006727">
    <property type="component" value="Chromosome 17"/>
</dbReference>
<name>A0A2K1J2B3_PHYPA</name>
<dbReference type="SUPFAM" id="SSF51045">
    <property type="entry name" value="WW domain"/>
    <property type="match status" value="1"/>
</dbReference>
<dbReference type="PANTHER" id="PTHR21715">
    <property type="entry name" value="RH04127P"/>
    <property type="match status" value="1"/>
</dbReference>
<dbReference type="STRING" id="3218.A0A2K1J2B3"/>
<dbReference type="PANTHER" id="PTHR21715:SF0">
    <property type="entry name" value="RH04127P"/>
    <property type="match status" value="1"/>
</dbReference>
<feature type="domain" description="WW" evidence="2">
    <location>
        <begin position="19"/>
        <end position="52"/>
    </location>
</feature>
<evidence type="ECO:0000259" key="2">
    <source>
        <dbReference type="PROSITE" id="PS50020"/>
    </source>
</evidence>
<dbReference type="PROSITE" id="PS50020">
    <property type="entry name" value="WW_DOMAIN_2"/>
    <property type="match status" value="1"/>
</dbReference>
<proteinExistence type="predicted"/>
<gene>
    <name evidence="3" type="ORF">PHYPA_021511</name>
</gene>
<dbReference type="EMBL" id="ABEU02000017">
    <property type="protein sequence ID" value="PNR35661.1"/>
    <property type="molecule type" value="Genomic_DNA"/>
</dbReference>
<dbReference type="InParanoid" id="A0A2K1J2B3"/>
<evidence type="ECO:0000313" key="4">
    <source>
        <dbReference type="EnsemblPlants" id="Pp3c17_940V3.1"/>
    </source>
</evidence>
<feature type="region of interest" description="Disordered" evidence="1">
    <location>
        <begin position="188"/>
        <end position="211"/>
    </location>
</feature>
<evidence type="ECO:0000313" key="3">
    <source>
        <dbReference type="EMBL" id="PNR35661.1"/>
    </source>
</evidence>
<dbReference type="SMART" id="SM00456">
    <property type="entry name" value="WW"/>
    <property type="match status" value="1"/>
</dbReference>